<dbReference type="FunFam" id="2.70.150.10:FF:000002">
    <property type="entry name" value="Copper-transporting ATPase 1, putative"/>
    <property type="match status" value="1"/>
</dbReference>
<evidence type="ECO:0000256" key="4">
    <source>
        <dbReference type="ARBA" id="ARBA00022723"/>
    </source>
</evidence>
<dbReference type="PRINTS" id="PR00119">
    <property type="entry name" value="CATATPASE"/>
</dbReference>
<feature type="transmembrane region" description="Helical" evidence="10">
    <location>
        <begin position="701"/>
        <end position="719"/>
    </location>
</feature>
<dbReference type="SUPFAM" id="SSF81653">
    <property type="entry name" value="Calcium ATPase, transduction domain A"/>
    <property type="match status" value="1"/>
</dbReference>
<evidence type="ECO:0000256" key="9">
    <source>
        <dbReference type="ARBA" id="ARBA00023136"/>
    </source>
</evidence>
<dbReference type="SFLD" id="SFLDG00002">
    <property type="entry name" value="C1.7:_P-type_atpase_like"/>
    <property type="match status" value="1"/>
</dbReference>
<feature type="transmembrane region" description="Helical" evidence="10">
    <location>
        <begin position="134"/>
        <end position="152"/>
    </location>
</feature>
<feature type="transmembrane region" description="Helical" evidence="10">
    <location>
        <begin position="725"/>
        <end position="744"/>
    </location>
</feature>
<dbReference type="InterPro" id="IPR059000">
    <property type="entry name" value="ATPase_P-type_domA"/>
</dbReference>
<proteinExistence type="inferred from homology"/>
<dbReference type="SUPFAM" id="SSF55008">
    <property type="entry name" value="HMA, heavy metal-associated domain"/>
    <property type="match status" value="1"/>
</dbReference>
<dbReference type="PANTHER" id="PTHR48085:SF5">
    <property type="entry name" value="CADMIUM_ZINC-TRANSPORTING ATPASE HMA4-RELATED"/>
    <property type="match status" value="1"/>
</dbReference>
<evidence type="ECO:0000256" key="8">
    <source>
        <dbReference type="ARBA" id="ARBA00022989"/>
    </source>
</evidence>
<dbReference type="SUPFAM" id="SSF81660">
    <property type="entry name" value="Metal cation-transporting ATPase, ATP-binding domain N"/>
    <property type="match status" value="1"/>
</dbReference>
<dbReference type="Gene3D" id="3.30.70.100">
    <property type="match status" value="1"/>
</dbReference>
<dbReference type="eggNOG" id="KOG0207">
    <property type="taxonomic scope" value="Eukaryota"/>
</dbReference>
<keyword evidence="7" id="KW-1278">Translocase</keyword>
<dbReference type="Gene3D" id="3.40.1110.10">
    <property type="entry name" value="Calcium-transporting ATPase, cytoplasmic domain N"/>
    <property type="match status" value="1"/>
</dbReference>
<evidence type="ECO:0000256" key="3">
    <source>
        <dbReference type="ARBA" id="ARBA00022692"/>
    </source>
</evidence>
<keyword evidence="8 10" id="KW-1133">Transmembrane helix</keyword>
<evidence type="ECO:0000313" key="13">
    <source>
        <dbReference type="Proteomes" id="UP000000759"/>
    </source>
</evidence>
<dbReference type="SFLD" id="SFLDF00027">
    <property type="entry name" value="p-type_atpase"/>
    <property type="match status" value="1"/>
</dbReference>
<feature type="domain" description="HMA" evidence="11">
    <location>
        <begin position="25"/>
        <end position="91"/>
    </location>
</feature>
<dbReference type="CDD" id="cd00371">
    <property type="entry name" value="HMA"/>
    <property type="match status" value="1"/>
</dbReference>
<dbReference type="InterPro" id="IPR044492">
    <property type="entry name" value="P_typ_ATPase_HD_dom"/>
</dbReference>
<dbReference type="PANTHER" id="PTHR48085">
    <property type="entry name" value="CADMIUM/ZINC-TRANSPORTING ATPASE HMA2-RELATED"/>
    <property type="match status" value="1"/>
</dbReference>
<dbReference type="InterPro" id="IPR006121">
    <property type="entry name" value="HMA_dom"/>
</dbReference>
<dbReference type="PROSITE" id="PS01229">
    <property type="entry name" value="COF_2"/>
    <property type="match status" value="1"/>
</dbReference>
<dbReference type="RefSeq" id="XP_002176209.1">
    <property type="nucleotide sequence ID" value="XM_002176173.1"/>
</dbReference>
<dbReference type="InterPro" id="IPR008250">
    <property type="entry name" value="ATPase_P-typ_transduc_dom_A_sf"/>
</dbReference>
<gene>
    <name evidence="12" type="ORF">PHATRDRAFT_bd391</name>
</gene>
<name>B7S3R6_PHATC</name>
<dbReference type="InterPro" id="IPR036163">
    <property type="entry name" value="HMA_dom_sf"/>
</dbReference>
<dbReference type="PRINTS" id="PR00120">
    <property type="entry name" value="HATPASE"/>
</dbReference>
<dbReference type="GO" id="GO:0046872">
    <property type="term" value="F:metal ion binding"/>
    <property type="evidence" value="ECO:0007669"/>
    <property type="project" value="UniProtKB-KW"/>
</dbReference>
<keyword evidence="9 10" id="KW-0472">Membrane</keyword>
<dbReference type="GO" id="GO:0016887">
    <property type="term" value="F:ATP hydrolysis activity"/>
    <property type="evidence" value="ECO:0007669"/>
    <property type="project" value="InterPro"/>
</dbReference>
<protein>
    <recommendedName>
        <fullName evidence="11">HMA domain-containing protein</fullName>
    </recommendedName>
</protein>
<dbReference type="NCBIfam" id="TIGR01525">
    <property type="entry name" value="ATPase-IB_hvy"/>
    <property type="match status" value="1"/>
</dbReference>
<dbReference type="InterPro" id="IPR023214">
    <property type="entry name" value="HAD_sf"/>
</dbReference>
<dbReference type="OrthoDB" id="432719at2759"/>
<dbReference type="GO" id="GO:0005524">
    <property type="term" value="F:ATP binding"/>
    <property type="evidence" value="ECO:0007669"/>
    <property type="project" value="UniProtKB-UniRule"/>
</dbReference>
<dbReference type="PROSITE" id="PS50846">
    <property type="entry name" value="HMA_2"/>
    <property type="match status" value="1"/>
</dbReference>
<dbReference type="Pfam" id="PF00702">
    <property type="entry name" value="Hydrolase"/>
    <property type="match status" value="1"/>
</dbReference>
<sequence length="749" mass="79849">MDSPSRRPSLKKSSSSSKSLKPELARSVLVCNGICCAAEIPIINRILEPIKGVKKVRVNVPLKQILVDYDATQVSAKAMTKALNVENLAATIKRDGDDEQMVSEPNTYPKPAVVLSGVCWLVSMLSLAEGNLTNLKWVGLASVAFGLPAIAIKAIRTMARYQFDTNCLMLFAACGAVALQEYTEAAALVFLFAISEWLEVRATARARHALSAIVHLRPEKANLVHPQTRQLVVIPASAVPVGALVSVKTGDKIPCDGIVVEGTTTVDESSLTGEARPIRKGLHDVVSGGTVNSGMTQIMVRTTSTSENSAVSRLIRLVEEAQANRSDTEKLVDEFAKIYTPFVVLAAVLMCSVPWAFGQETGRTWTENGLILIVVACPCAMIISTPVSYVAGLAATAQNGILIKGGAHLEALSLVKHICFDKTGTLTNGEFALLSLEDFAKNMSRKEVFEHLALMEERASHPVAQAILTGARNEKVSIPKDTELERHTIVAGEGVLGIINGREVHVGNERMFGRIGLLKDVPETVRAKVESWKGLGGTIGYMSIEGEGIVCAYCAADGVRAESASVLSRLRKCGIEVTMLTGDNRDAALAVGAQVGLSEQEIQSKLLPEEKLAFIESLSSGCTGGSILSNPCGQRRLVMMCGDGVNDAPALAAADIGVAMGAGAALAMETADVTLLDSNLEKLEYSIKMGHRVTRKIKENVAFSLTVKFVVLGFALAGLTHLWAAIASDVGAMILVTLNAMLLLPKRQR</sequence>
<keyword evidence="6 10" id="KW-0067">ATP-binding</keyword>
<accession>B7S3R6</accession>
<evidence type="ECO:0000256" key="2">
    <source>
        <dbReference type="ARBA" id="ARBA00006024"/>
    </source>
</evidence>
<evidence type="ECO:0000256" key="10">
    <source>
        <dbReference type="RuleBase" id="RU362081"/>
    </source>
</evidence>
<comment type="similarity">
    <text evidence="2 10">Belongs to the cation transport ATPase (P-type) (TC 3.A.3) family. Type IB subfamily.</text>
</comment>
<reference evidence="12 13" key="1">
    <citation type="journal article" date="2008" name="Nature">
        <title>The Phaeodactylum genome reveals the evolutionary history of diatom genomes.</title>
        <authorList>
            <person name="Bowler C."/>
            <person name="Allen A.E."/>
            <person name="Badger J.H."/>
            <person name="Grimwood J."/>
            <person name="Jabbari K."/>
            <person name="Kuo A."/>
            <person name="Maheswari U."/>
            <person name="Martens C."/>
            <person name="Maumus F."/>
            <person name="Otillar R.P."/>
            <person name="Rayko E."/>
            <person name="Salamov A."/>
            <person name="Vandepoele K."/>
            <person name="Beszteri B."/>
            <person name="Gruber A."/>
            <person name="Heijde M."/>
            <person name="Katinka M."/>
            <person name="Mock T."/>
            <person name="Valentin K."/>
            <person name="Verret F."/>
            <person name="Berges J.A."/>
            <person name="Brownlee C."/>
            <person name="Cadoret J.P."/>
            <person name="Chiovitti A."/>
            <person name="Choi C.J."/>
            <person name="Coesel S."/>
            <person name="De Martino A."/>
            <person name="Detter J.C."/>
            <person name="Durkin C."/>
            <person name="Falciatore A."/>
            <person name="Fournet J."/>
            <person name="Haruta M."/>
            <person name="Huysman M.J."/>
            <person name="Jenkins B.D."/>
            <person name="Jiroutova K."/>
            <person name="Jorgensen R.E."/>
            <person name="Joubert Y."/>
            <person name="Kaplan A."/>
            <person name="Kroger N."/>
            <person name="Kroth P.G."/>
            <person name="La Roche J."/>
            <person name="Lindquist E."/>
            <person name="Lommer M."/>
            <person name="Martin-Jezequel V."/>
            <person name="Lopez P.J."/>
            <person name="Lucas S."/>
            <person name="Mangogna M."/>
            <person name="McGinnis K."/>
            <person name="Medlin L.K."/>
            <person name="Montsant A."/>
            <person name="Oudot-Le Secq M.P."/>
            <person name="Napoli C."/>
            <person name="Obornik M."/>
            <person name="Parker M.S."/>
            <person name="Petit J.L."/>
            <person name="Porcel B.M."/>
            <person name="Poulsen N."/>
            <person name="Robison M."/>
            <person name="Rychlewski L."/>
            <person name="Rynearson T.A."/>
            <person name="Schmutz J."/>
            <person name="Shapiro H."/>
            <person name="Siaut M."/>
            <person name="Stanley M."/>
            <person name="Sussman M.R."/>
            <person name="Taylor A.R."/>
            <person name="Vardi A."/>
            <person name="von Dassow P."/>
            <person name="Vyverman W."/>
            <person name="Willis A."/>
            <person name="Wyrwicz L.S."/>
            <person name="Rokhsar D.S."/>
            <person name="Weissenbach J."/>
            <person name="Armbrust E.V."/>
            <person name="Green B.R."/>
            <person name="Van de Peer Y."/>
            <person name="Grigoriev I.V."/>
        </authorList>
    </citation>
    <scope>NUCLEOTIDE SEQUENCE [LARGE SCALE GENOMIC DNA]</scope>
    <source>
        <strain evidence="12 13">CCAP 1055/1</strain>
    </source>
</reference>
<evidence type="ECO:0000259" key="11">
    <source>
        <dbReference type="PROSITE" id="PS50846"/>
    </source>
</evidence>
<dbReference type="InterPro" id="IPR051014">
    <property type="entry name" value="Cation_Transport_ATPase_IB"/>
</dbReference>
<feature type="transmembrane region" description="Helical" evidence="10">
    <location>
        <begin position="338"/>
        <end position="357"/>
    </location>
</feature>
<dbReference type="SFLD" id="SFLDS00003">
    <property type="entry name" value="Haloacid_Dehalogenase"/>
    <property type="match status" value="1"/>
</dbReference>
<evidence type="ECO:0000256" key="5">
    <source>
        <dbReference type="ARBA" id="ARBA00022741"/>
    </source>
</evidence>
<dbReference type="Gene3D" id="2.70.150.10">
    <property type="entry name" value="Calcium-transporting ATPase, cytoplasmic transduction domain A"/>
    <property type="match status" value="1"/>
</dbReference>
<dbReference type="Proteomes" id="UP000000759">
    <property type="component" value="Unassembled WGS sequence"/>
</dbReference>
<dbReference type="GO" id="GO:0016020">
    <property type="term" value="C:membrane"/>
    <property type="evidence" value="ECO:0007669"/>
    <property type="project" value="UniProtKB-SubCell"/>
</dbReference>
<keyword evidence="3 10" id="KW-0812">Transmembrane</keyword>
<dbReference type="NCBIfam" id="TIGR01494">
    <property type="entry name" value="ATPase_P-type"/>
    <property type="match status" value="1"/>
</dbReference>
<dbReference type="GeneID" id="7204990"/>
<dbReference type="InterPro" id="IPR018303">
    <property type="entry name" value="ATPase_P-typ_P_site"/>
</dbReference>
<dbReference type="InParanoid" id="B7S3R6"/>
<dbReference type="InterPro" id="IPR027256">
    <property type="entry name" value="P-typ_ATPase_IB"/>
</dbReference>
<dbReference type="KEGG" id="pti:PHATRDRAFT_bd391"/>
<dbReference type="InterPro" id="IPR036412">
    <property type="entry name" value="HAD-like_sf"/>
</dbReference>
<dbReference type="InterPro" id="IPR023299">
    <property type="entry name" value="ATPase_P-typ_cyto_dom_N"/>
</dbReference>
<dbReference type="Pfam" id="PF00122">
    <property type="entry name" value="E1-E2_ATPase"/>
    <property type="match status" value="1"/>
</dbReference>
<keyword evidence="4 10" id="KW-0479">Metal-binding</keyword>
<dbReference type="EMBL" id="DS999269">
    <property type="protein sequence ID" value="EEC42807.1"/>
    <property type="molecule type" value="Genomic_DNA"/>
</dbReference>
<dbReference type="SUPFAM" id="SSF56784">
    <property type="entry name" value="HAD-like"/>
    <property type="match status" value="1"/>
</dbReference>
<organism evidence="12 13">
    <name type="scientific">Phaeodactylum tricornutum (strain CCAP 1055/1)</name>
    <dbReference type="NCBI Taxonomy" id="556484"/>
    <lineage>
        <taxon>Eukaryota</taxon>
        <taxon>Sar</taxon>
        <taxon>Stramenopiles</taxon>
        <taxon>Ochrophyta</taxon>
        <taxon>Bacillariophyta</taxon>
        <taxon>Bacillariophyceae</taxon>
        <taxon>Bacillariophycidae</taxon>
        <taxon>Naviculales</taxon>
        <taxon>Phaeodactylaceae</taxon>
        <taxon>Phaeodactylum</taxon>
    </lineage>
</organism>
<dbReference type="PROSITE" id="PS00154">
    <property type="entry name" value="ATPASE_E1_E2"/>
    <property type="match status" value="1"/>
</dbReference>
<evidence type="ECO:0000256" key="1">
    <source>
        <dbReference type="ARBA" id="ARBA00004141"/>
    </source>
</evidence>
<dbReference type="InterPro" id="IPR001757">
    <property type="entry name" value="P_typ_ATPase"/>
</dbReference>
<keyword evidence="13" id="KW-1185">Reference proteome</keyword>
<comment type="subcellular location">
    <subcellularLocation>
        <location evidence="1">Membrane</location>
        <topology evidence="1">Multi-pass membrane protein</topology>
    </subcellularLocation>
</comment>
<dbReference type="PaxDb" id="2850-Phatrdraft391"/>
<evidence type="ECO:0000313" key="12">
    <source>
        <dbReference type="EMBL" id="EEC42807.1"/>
    </source>
</evidence>
<feature type="transmembrane region" description="Helical" evidence="10">
    <location>
        <begin position="369"/>
        <end position="394"/>
    </location>
</feature>
<dbReference type="AlphaFoldDB" id="B7S3R6"/>
<reference evidence="13" key="2">
    <citation type="submission" date="2008-08" db="EMBL/GenBank/DDBJ databases">
        <authorList>
            <consortium name="Diatom Consortium"/>
            <person name="Grigoriev I."/>
            <person name="Grimwood J."/>
            <person name="Kuo A."/>
            <person name="Otillar R.P."/>
            <person name="Salamov A."/>
            <person name="Detter J.C."/>
            <person name="Lindquist E."/>
            <person name="Shapiro H."/>
            <person name="Lucas S."/>
            <person name="Glavina del Rio T."/>
            <person name="Pitluck S."/>
            <person name="Rokhsar D."/>
            <person name="Bowler C."/>
        </authorList>
    </citation>
    <scope>GENOME REANNOTATION</scope>
    <source>
        <strain evidence="13">CCAP 1055/1</strain>
    </source>
</reference>
<dbReference type="GO" id="GO:0019829">
    <property type="term" value="F:ATPase-coupled monoatomic cation transmembrane transporter activity"/>
    <property type="evidence" value="ECO:0007669"/>
    <property type="project" value="InterPro"/>
</dbReference>
<keyword evidence="5 10" id="KW-0547">Nucleotide-binding</keyword>
<dbReference type="InterPro" id="IPR023298">
    <property type="entry name" value="ATPase_P-typ_TM_dom_sf"/>
</dbReference>
<evidence type="ECO:0000256" key="7">
    <source>
        <dbReference type="ARBA" id="ARBA00022967"/>
    </source>
</evidence>
<feature type="non-terminal residue" evidence="12">
    <location>
        <position position="749"/>
    </location>
</feature>
<evidence type="ECO:0000256" key="6">
    <source>
        <dbReference type="ARBA" id="ARBA00022840"/>
    </source>
</evidence>
<dbReference type="Gene3D" id="3.40.50.1000">
    <property type="entry name" value="HAD superfamily/HAD-like"/>
    <property type="match status" value="1"/>
</dbReference>
<dbReference type="SUPFAM" id="SSF81665">
    <property type="entry name" value="Calcium ATPase, transmembrane domain M"/>
    <property type="match status" value="1"/>
</dbReference>
<dbReference type="STRING" id="556484.B7S3R6"/>